<dbReference type="InterPro" id="IPR006379">
    <property type="entry name" value="HAD-SF_hydro_IIB"/>
</dbReference>
<protein>
    <submittedName>
        <fullName evidence="1">HAD family hydrolase</fullName>
    </submittedName>
</protein>
<dbReference type="AlphaFoldDB" id="A0A291ISA9"/>
<keyword evidence="1" id="KW-0378">Hydrolase</keyword>
<dbReference type="RefSeq" id="WP_096862884.1">
    <property type="nucleotide sequence ID" value="NZ_CP023668.1"/>
</dbReference>
<gene>
    <name evidence="1" type="ORF">CP520_02420</name>
</gene>
<dbReference type="SFLD" id="SFLDS00003">
    <property type="entry name" value="Haloacid_Dehalogenase"/>
    <property type="match status" value="1"/>
</dbReference>
<dbReference type="Gene3D" id="3.30.1240.10">
    <property type="match status" value="1"/>
</dbReference>
<evidence type="ECO:0000313" key="1">
    <source>
        <dbReference type="EMBL" id="ATG97596.1"/>
    </source>
</evidence>
<dbReference type="KEGG" id="mlac:CP520_02420"/>
<evidence type="ECO:0000313" key="2">
    <source>
        <dbReference type="Proteomes" id="UP000232227"/>
    </source>
</evidence>
<dbReference type="InterPro" id="IPR036412">
    <property type="entry name" value="HAD-like_sf"/>
</dbReference>
<dbReference type="CDD" id="cd07516">
    <property type="entry name" value="HAD_Pase"/>
    <property type="match status" value="1"/>
</dbReference>
<dbReference type="OrthoDB" id="388819at2"/>
<dbReference type="SUPFAM" id="SSF56784">
    <property type="entry name" value="HAD-like"/>
    <property type="match status" value="1"/>
</dbReference>
<dbReference type="NCBIfam" id="TIGR01484">
    <property type="entry name" value="HAD-SF-IIB"/>
    <property type="match status" value="1"/>
</dbReference>
<dbReference type="GO" id="GO:0000287">
    <property type="term" value="F:magnesium ion binding"/>
    <property type="evidence" value="ECO:0007669"/>
    <property type="project" value="TreeGrafter"/>
</dbReference>
<name>A0A291ISA9_9MOLU</name>
<reference evidence="1 2" key="1">
    <citation type="submission" date="2017-09" db="EMBL/GenBank/DDBJ databases">
        <title>SPAdes assembly of the Mesoplasma lactucae genome.</title>
        <authorList>
            <person name="Knight T.F."/>
            <person name="Rubinstein R."/>
            <person name="Citino T."/>
        </authorList>
    </citation>
    <scope>NUCLEOTIDE SEQUENCE [LARGE SCALE GENOMIC DNA]</scope>
    <source>
        <strain evidence="1 2">831-C4</strain>
    </source>
</reference>
<dbReference type="SFLD" id="SFLDG01140">
    <property type="entry name" value="C2.B:_Phosphomannomutase_and_P"/>
    <property type="match status" value="1"/>
</dbReference>
<dbReference type="NCBIfam" id="TIGR00099">
    <property type="entry name" value="Cof-subfamily"/>
    <property type="match status" value="1"/>
</dbReference>
<dbReference type="PANTHER" id="PTHR10000">
    <property type="entry name" value="PHOSPHOSERINE PHOSPHATASE"/>
    <property type="match status" value="1"/>
</dbReference>
<accession>A0A291ISA9</accession>
<dbReference type="Gene3D" id="3.40.50.1000">
    <property type="entry name" value="HAD superfamily/HAD-like"/>
    <property type="match status" value="1"/>
</dbReference>
<organism evidence="1 2">
    <name type="scientific">Mesoplasma lactucae ATCC 49193</name>
    <dbReference type="NCBI Taxonomy" id="81460"/>
    <lineage>
        <taxon>Bacteria</taxon>
        <taxon>Bacillati</taxon>
        <taxon>Mycoplasmatota</taxon>
        <taxon>Mollicutes</taxon>
        <taxon>Entomoplasmatales</taxon>
        <taxon>Entomoplasmataceae</taxon>
        <taxon>Mesoplasma</taxon>
    </lineage>
</organism>
<proteinExistence type="predicted"/>
<dbReference type="GO" id="GO:0005829">
    <property type="term" value="C:cytosol"/>
    <property type="evidence" value="ECO:0007669"/>
    <property type="project" value="TreeGrafter"/>
</dbReference>
<dbReference type="InterPro" id="IPR023214">
    <property type="entry name" value="HAD_sf"/>
</dbReference>
<dbReference type="Proteomes" id="UP000232227">
    <property type="component" value="Chromosome"/>
</dbReference>
<keyword evidence="2" id="KW-1185">Reference proteome</keyword>
<dbReference type="PANTHER" id="PTHR10000:SF8">
    <property type="entry name" value="HAD SUPERFAMILY HYDROLASE-LIKE, TYPE 3"/>
    <property type="match status" value="1"/>
</dbReference>
<sequence length="273" mass="30484">MKIKLLALDMDGTTYYKGGEIVPANVKPIQQALEKGVDVVIVTGRPALAKQNKLVENGLNYKNALIAACNGACIYDFNDKKILKSSPISSTDAKTLFDLAKNKYPDVEVWGYVDDLNTVVQSRDTNHTEGWVFESGFFDGEYILFDDVEDNFNYSFFKLLAFNVSEEYIKEVQKLGLEHALSAKEHVLEINAKGINKAFAVKYLAEEFKVPHEQTMAIGDGMNDLPMIEYVKWGVSLENSVDAVKKVAQIHINKTNVEGGVAEAIDKYILNEK</sequence>
<dbReference type="EMBL" id="CP023668">
    <property type="protein sequence ID" value="ATG97596.1"/>
    <property type="molecule type" value="Genomic_DNA"/>
</dbReference>
<dbReference type="GO" id="GO:0016791">
    <property type="term" value="F:phosphatase activity"/>
    <property type="evidence" value="ECO:0007669"/>
    <property type="project" value="UniProtKB-ARBA"/>
</dbReference>
<dbReference type="InterPro" id="IPR000150">
    <property type="entry name" value="Cof"/>
</dbReference>
<dbReference type="Pfam" id="PF08282">
    <property type="entry name" value="Hydrolase_3"/>
    <property type="match status" value="1"/>
</dbReference>
<dbReference type="PROSITE" id="PS01229">
    <property type="entry name" value="COF_2"/>
    <property type="match status" value="1"/>
</dbReference>